<evidence type="ECO:0000256" key="6">
    <source>
        <dbReference type="SAM" id="Phobius"/>
    </source>
</evidence>
<comment type="subcellular location">
    <subcellularLocation>
        <location evidence="1">Cell membrane</location>
        <topology evidence="1">Multi-pass membrane protein</topology>
    </subcellularLocation>
</comment>
<dbReference type="OrthoDB" id="9770347at2"/>
<feature type="transmembrane region" description="Helical" evidence="6">
    <location>
        <begin position="399"/>
        <end position="418"/>
    </location>
</feature>
<evidence type="ECO:0000256" key="3">
    <source>
        <dbReference type="ARBA" id="ARBA00022692"/>
    </source>
</evidence>
<feature type="transmembrane region" description="Helical" evidence="6">
    <location>
        <begin position="375"/>
        <end position="393"/>
    </location>
</feature>
<feature type="transmembrane region" description="Helical" evidence="6">
    <location>
        <begin position="222"/>
        <end position="244"/>
    </location>
</feature>
<gene>
    <name evidence="7" type="ORF">D1013_01195</name>
</gene>
<dbReference type="KEGG" id="emar:D1013_01195"/>
<evidence type="ECO:0000313" key="7">
    <source>
        <dbReference type="EMBL" id="AYN66091.1"/>
    </source>
</evidence>
<dbReference type="Pfam" id="PF01943">
    <property type="entry name" value="Polysacc_synt"/>
    <property type="match status" value="1"/>
</dbReference>
<evidence type="ECO:0000256" key="1">
    <source>
        <dbReference type="ARBA" id="ARBA00004651"/>
    </source>
</evidence>
<accession>A0A3G2L1I9</accession>
<dbReference type="InterPro" id="IPR050833">
    <property type="entry name" value="Poly_Biosynth_Transport"/>
</dbReference>
<organism evidence="7 8">
    <name type="scientific">Euzebyella marina</name>
    <dbReference type="NCBI Taxonomy" id="1761453"/>
    <lineage>
        <taxon>Bacteria</taxon>
        <taxon>Pseudomonadati</taxon>
        <taxon>Bacteroidota</taxon>
        <taxon>Flavobacteriia</taxon>
        <taxon>Flavobacteriales</taxon>
        <taxon>Flavobacteriaceae</taxon>
        <taxon>Euzebyella</taxon>
    </lineage>
</organism>
<dbReference type="Proteomes" id="UP000276309">
    <property type="component" value="Chromosome"/>
</dbReference>
<keyword evidence="4 6" id="KW-1133">Transmembrane helix</keyword>
<feature type="transmembrane region" description="Helical" evidence="6">
    <location>
        <begin position="12"/>
        <end position="33"/>
    </location>
</feature>
<dbReference type="PANTHER" id="PTHR30250:SF11">
    <property type="entry name" value="O-ANTIGEN TRANSPORTER-RELATED"/>
    <property type="match status" value="1"/>
</dbReference>
<proteinExistence type="predicted"/>
<dbReference type="PANTHER" id="PTHR30250">
    <property type="entry name" value="PST FAMILY PREDICTED COLANIC ACID TRANSPORTER"/>
    <property type="match status" value="1"/>
</dbReference>
<feature type="transmembrane region" description="Helical" evidence="6">
    <location>
        <begin position="45"/>
        <end position="69"/>
    </location>
</feature>
<sequence>MIIKDYKKALTSLSWLWIGSLLGSGSTFLTFILVAREIGPEAFGIFSSAIATINFFTLLAGFGVSQAWLKIYGKEGWGGVDWMSSSFKFVLYSLVLITIFLLFLANLPIQDENSSKIIQILVIYIYGFISVELVTSKLQLEESFKSLSVWKLFPNLLRLIITITCIYILQSKFNVVLLAWIYAFIGLISFFLALPHFRTLIYGKLQLKGHASFKSSETRKISVLQVFNESWPFGFANLFAFVYVQSDLIMVKYMSGNVEAGYYNVGYVILTATLVIPTMLFGKFLLPKYHRWSNHDTEKFKNVYRKSNQIMIGTGILIMILIVLSSRWVVPGLFGTEYVGSVKLVKILSLTIPISFLMYSVGATLVTNEHMKMKVFMMGVVALINVVLNLMLIPYYGAVGAAASTILSNILLLLLYLWGAKNRVFNNRFSSE</sequence>
<keyword evidence="2" id="KW-1003">Cell membrane</keyword>
<name>A0A3G2L1I9_9FLAO</name>
<dbReference type="CDD" id="cd13128">
    <property type="entry name" value="MATE_Wzx_like"/>
    <property type="match status" value="1"/>
</dbReference>
<dbReference type="AlphaFoldDB" id="A0A3G2L1I9"/>
<keyword evidence="3 6" id="KW-0812">Transmembrane</keyword>
<evidence type="ECO:0000256" key="4">
    <source>
        <dbReference type="ARBA" id="ARBA00022989"/>
    </source>
</evidence>
<dbReference type="RefSeq" id="WP_121847144.1">
    <property type="nucleotide sequence ID" value="NZ_CP032050.1"/>
</dbReference>
<dbReference type="GO" id="GO:0005886">
    <property type="term" value="C:plasma membrane"/>
    <property type="evidence" value="ECO:0007669"/>
    <property type="project" value="UniProtKB-SubCell"/>
</dbReference>
<feature type="transmembrane region" description="Helical" evidence="6">
    <location>
        <begin position="264"/>
        <end position="286"/>
    </location>
</feature>
<evidence type="ECO:0000256" key="5">
    <source>
        <dbReference type="ARBA" id="ARBA00023136"/>
    </source>
</evidence>
<protein>
    <submittedName>
        <fullName evidence="7">Flippase</fullName>
    </submittedName>
</protein>
<feature type="transmembrane region" description="Helical" evidence="6">
    <location>
        <begin position="350"/>
        <end position="368"/>
    </location>
</feature>
<feature type="transmembrane region" description="Helical" evidence="6">
    <location>
        <begin position="117"/>
        <end position="135"/>
    </location>
</feature>
<dbReference type="EMBL" id="CP032050">
    <property type="protein sequence ID" value="AYN66091.1"/>
    <property type="molecule type" value="Genomic_DNA"/>
</dbReference>
<feature type="transmembrane region" description="Helical" evidence="6">
    <location>
        <begin position="179"/>
        <end position="201"/>
    </location>
</feature>
<reference evidence="7 8" key="1">
    <citation type="submission" date="2018-08" db="EMBL/GenBank/DDBJ databases">
        <title>The reduced genetic potential of extracellular carbohydrate catabolism in Euzebyella marina RN62, a Flavobacteriia bacterium isolated from the hadal water.</title>
        <authorList>
            <person name="Xue C."/>
        </authorList>
    </citation>
    <scope>NUCLEOTIDE SEQUENCE [LARGE SCALE GENOMIC DNA]</scope>
    <source>
        <strain evidence="7 8">RN62</strain>
    </source>
</reference>
<feature type="transmembrane region" description="Helical" evidence="6">
    <location>
        <begin position="156"/>
        <end position="173"/>
    </location>
</feature>
<keyword evidence="5 6" id="KW-0472">Membrane</keyword>
<evidence type="ECO:0000256" key="2">
    <source>
        <dbReference type="ARBA" id="ARBA00022475"/>
    </source>
</evidence>
<dbReference type="InterPro" id="IPR002797">
    <property type="entry name" value="Polysacc_synth"/>
</dbReference>
<feature type="transmembrane region" description="Helical" evidence="6">
    <location>
        <begin position="89"/>
        <end position="105"/>
    </location>
</feature>
<keyword evidence="8" id="KW-1185">Reference proteome</keyword>
<feature type="transmembrane region" description="Helical" evidence="6">
    <location>
        <begin position="307"/>
        <end position="330"/>
    </location>
</feature>
<evidence type="ECO:0000313" key="8">
    <source>
        <dbReference type="Proteomes" id="UP000276309"/>
    </source>
</evidence>